<dbReference type="EMBL" id="JAAGMN010000414">
    <property type="protein sequence ID" value="NEE05664.1"/>
    <property type="molecule type" value="Genomic_DNA"/>
</dbReference>
<sequence>MTSTEDRTEISPEEQRRELTRLLLAEAGLAPPDSPAAPAASVPGGDTA</sequence>
<reference evidence="2" key="1">
    <citation type="submission" date="2020-01" db="EMBL/GenBank/DDBJ databases">
        <title>Insect and environment-associated Actinomycetes.</title>
        <authorList>
            <person name="Currrie C."/>
            <person name="Chevrette M."/>
            <person name="Carlson C."/>
            <person name="Stubbendieck R."/>
            <person name="Wendt-Pienkowski E."/>
        </authorList>
    </citation>
    <scope>NUCLEOTIDE SEQUENCE</scope>
    <source>
        <strain evidence="2">SID7499</strain>
    </source>
</reference>
<evidence type="ECO:0000313" key="2">
    <source>
        <dbReference type="EMBL" id="NEE05664.1"/>
    </source>
</evidence>
<dbReference type="AlphaFoldDB" id="A0A6G3WJN5"/>
<accession>A0A6G3WJN5</accession>
<evidence type="ECO:0000256" key="1">
    <source>
        <dbReference type="SAM" id="MobiDB-lite"/>
    </source>
</evidence>
<proteinExistence type="predicted"/>
<organism evidence="2">
    <name type="scientific">Streptomyces sp. SID7499</name>
    <dbReference type="NCBI Taxonomy" id="2706086"/>
    <lineage>
        <taxon>Bacteria</taxon>
        <taxon>Bacillati</taxon>
        <taxon>Actinomycetota</taxon>
        <taxon>Actinomycetes</taxon>
        <taxon>Kitasatosporales</taxon>
        <taxon>Streptomycetaceae</taxon>
        <taxon>Streptomyces</taxon>
    </lineage>
</organism>
<feature type="region of interest" description="Disordered" evidence="1">
    <location>
        <begin position="25"/>
        <end position="48"/>
    </location>
</feature>
<comment type="caution">
    <text evidence="2">The sequence shown here is derived from an EMBL/GenBank/DDBJ whole genome shotgun (WGS) entry which is preliminary data.</text>
</comment>
<name>A0A6G3WJN5_9ACTN</name>
<gene>
    <name evidence="2" type="ORF">G3M58_04370</name>
</gene>
<protein>
    <submittedName>
        <fullName evidence="2">Uncharacterized protein</fullName>
    </submittedName>
</protein>
<feature type="non-terminal residue" evidence="2">
    <location>
        <position position="48"/>
    </location>
</feature>